<comment type="caution">
    <text evidence="1">The sequence shown here is derived from an EMBL/GenBank/DDBJ whole genome shotgun (WGS) entry which is preliminary data.</text>
</comment>
<proteinExistence type="predicted"/>
<sequence>MDFLQQLRIGTRLMKRVIGFQKMQHRIHSFFSSEVTFGEAGVVIGICLEIL</sequence>
<dbReference type="EMBL" id="VSSQ01033468">
    <property type="protein sequence ID" value="MPM85071.1"/>
    <property type="molecule type" value="Genomic_DNA"/>
</dbReference>
<name>A0A645D745_9ZZZZ</name>
<protein>
    <submittedName>
        <fullName evidence="1">Uncharacterized protein</fullName>
    </submittedName>
</protein>
<dbReference type="AlphaFoldDB" id="A0A645D745"/>
<organism evidence="1">
    <name type="scientific">bioreactor metagenome</name>
    <dbReference type="NCBI Taxonomy" id="1076179"/>
    <lineage>
        <taxon>unclassified sequences</taxon>
        <taxon>metagenomes</taxon>
        <taxon>ecological metagenomes</taxon>
    </lineage>
</organism>
<accession>A0A645D745</accession>
<reference evidence="1" key="1">
    <citation type="submission" date="2019-08" db="EMBL/GenBank/DDBJ databases">
        <authorList>
            <person name="Kucharzyk K."/>
            <person name="Murdoch R.W."/>
            <person name="Higgins S."/>
            <person name="Loffler F."/>
        </authorList>
    </citation>
    <scope>NUCLEOTIDE SEQUENCE</scope>
</reference>
<gene>
    <name evidence="1" type="ORF">SDC9_132148</name>
</gene>
<evidence type="ECO:0000313" key="1">
    <source>
        <dbReference type="EMBL" id="MPM85071.1"/>
    </source>
</evidence>